<organism evidence="10 11">
    <name type="scientific">Candidatus Gottesmanbacteria bacterium RIFOXYB1_FULL_47_11</name>
    <dbReference type="NCBI Taxonomy" id="1798401"/>
    <lineage>
        <taxon>Bacteria</taxon>
        <taxon>Candidatus Gottesmaniibacteriota</taxon>
    </lineage>
</organism>
<evidence type="ECO:0000256" key="7">
    <source>
        <dbReference type="ARBA" id="ARBA00048743"/>
    </source>
</evidence>
<dbReference type="AlphaFoldDB" id="A0A1F6BDY8"/>
<dbReference type="GO" id="GO:0004798">
    <property type="term" value="F:dTMP kinase activity"/>
    <property type="evidence" value="ECO:0007669"/>
    <property type="project" value="UniProtKB-UniRule"/>
</dbReference>
<dbReference type="GO" id="GO:0005829">
    <property type="term" value="C:cytosol"/>
    <property type="evidence" value="ECO:0007669"/>
    <property type="project" value="TreeGrafter"/>
</dbReference>
<dbReference type="STRING" id="1798401.A2363_01465"/>
<dbReference type="EMBL" id="MFKE01000018">
    <property type="protein sequence ID" value="OGG35154.1"/>
    <property type="molecule type" value="Genomic_DNA"/>
</dbReference>
<dbReference type="Proteomes" id="UP000176186">
    <property type="component" value="Unassembled WGS sequence"/>
</dbReference>
<dbReference type="InterPro" id="IPR018094">
    <property type="entry name" value="Thymidylate_kinase"/>
</dbReference>
<keyword evidence="5 8" id="KW-0418">Kinase</keyword>
<comment type="caution">
    <text evidence="10">The sequence shown here is derived from an EMBL/GenBank/DDBJ whole genome shotgun (WGS) entry which is preliminary data.</text>
</comment>
<proteinExistence type="inferred from homology"/>
<dbReference type="SUPFAM" id="SSF52540">
    <property type="entry name" value="P-loop containing nucleoside triphosphate hydrolases"/>
    <property type="match status" value="1"/>
</dbReference>
<evidence type="ECO:0000256" key="6">
    <source>
        <dbReference type="ARBA" id="ARBA00022840"/>
    </source>
</evidence>
<evidence type="ECO:0000313" key="11">
    <source>
        <dbReference type="Proteomes" id="UP000176186"/>
    </source>
</evidence>
<dbReference type="GO" id="GO:0006235">
    <property type="term" value="P:dTTP biosynthetic process"/>
    <property type="evidence" value="ECO:0007669"/>
    <property type="project" value="UniProtKB-UniRule"/>
</dbReference>
<keyword evidence="3 8" id="KW-0545">Nucleotide biosynthesis</keyword>
<keyword evidence="6 8" id="KW-0067">ATP-binding</keyword>
<dbReference type="EC" id="2.7.4.9" evidence="8"/>
<dbReference type="GO" id="GO:0006227">
    <property type="term" value="P:dUDP biosynthetic process"/>
    <property type="evidence" value="ECO:0007669"/>
    <property type="project" value="TreeGrafter"/>
</dbReference>
<evidence type="ECO:0000256" key="4">
    <source>
        <dbReference type="ARBA" id="ARBA00022741"/>
    </source>
</evidence>
<dbReference type="GO" id="GO:0006233">
    <property type="term" value="P:dTDP biosynthetic process"/>
    <property type="evidence" value="ECO:0007669"/>
    <property type="project" value="InterPro"/>
</dbReference>
<dbReference type="Gene3D" id="3.40.50.300">
    <property type="entry name" value="P-loop containing nucleotide triphosphate hydrolases"/>
    <property type="match status" value="1"/>
</dbReference>
<feature type="domain" description="Thymidylate kinase-like" evidence="9">
    <location>
        <begin position="11"/>
        <end position="202"/>
    </location>
</feature>
<evidence type="ECO:0000256" key="3">
    <source>
        <dbReference type="ARBA" id="ARBA00022727"/>
    </source>
</evidence>
<comment type="function">
    <text evidence="8">Phosphorylation of dTMP to form dTDP in both de novo and salvage pathways of dTTP synthesis.</text>
</comment>
<name>A0A1F6BDY8_9BACT</name>
<feature type="binding site" evidence="8">
    <location>
        <begin position="13"/>
        <end position="20"/>
    </location>
    <ligand>
        <name>ATP</name>
        <dbReference type="ChEBI" id="CHEBI:30616"/>
    </ligand>
</feature>
<dbReference type="HAMAP" id="MF_00165">
    <property type="entry name" value="Thymidylate_kinase"/>
    <property type="match status" value="1"/>
</dbReference>
<protein>
    <recommendedName>
        <fullName evidence="8">Thymidylate kinase</fullName>
        <ecNumber evidence="8">2.7.4.9</ecNumber>
    </recommendedName>
    <alternativeName>
        <fullName evidence="8">dTMP kinase</fullName>
    </alternativeName>
</protein>
<reference evidence="10 11" key="1">
    <citation type="journal article" date="2016" name="Nat. Commun.">
        <title>Thousands of microbial genomes shed light on interconnected biogeochemical processes in an aquifer system.</title>
        <authorList>
            <person name="Anantharaman K."/>
            <person name="Brown C.T."/>
            <person name="Hug L.A."/>
            <person name="Sharon I."/>
            <person name="Castelle C.J."/>
            <person name="Probst A.J."/>
            <person name="Thomas B.C."/>
            <person name="Singh A."/>
            <person name="Wilkins M.J."/>
            <person name="Karaoz U."/>
            <person name="Brodie E.L."/>
            <person name="Williams K.H."/>
            <person name="Hubbard S.S."/>
            <person name="Banfield J.F."/>
        </authorList>
    </citation>
    <scope>NUCLEOTIDE SEQUENCE [LARGE SCALE GENOMIC DNA]</scope>
</reference>
<accession>A0A1F6BDY8</accession>
<comment type="catalytic activity">
    <reaction evidence="7 8">
        <text>dTMP + ATP = dTDP + ADP</text>
        <dbReference type="Rhea" id="RHEA:13517"/>
        <dbReference type="ChEBI" id="CHEBI:30616"/>
        <dbReference type="ChEBI" id="CHEBI:58369"/>
        <dbReference type="ChEBI" id="CHEBI:63528"/>
        <dbReference type="ChEBI" id="CHEBI:456216"/>
        <dbReference type="EC" id="2.7.4.9"/>
    </reaction>
</comment>
<dbReference type="GO" id="GO:0005524">
    <property type="term" value="F:ATP binding"/>
    <property type="evidence" value="ECO:0007669"/>
    <property type="project" value="UniProtKB-UniRule"/>
</dbReference>
<keyword evidence="4 8" id="KW-0547">Nucleotide-binding</keyword>
<sequence>MKGRKGKLIVIDGGDGSGKTVQSQLLRNYLERNVYKVKYYDFPRYYSSFHGRIVGRFLAGEFGKLDDVSPYLASLAYALDRAGAKDEMDAWLAQGNIILSNRYATSSMAHQGARLPEASRKEFVSWIDELEYKVHKIPREDVVIYLYVPWKIGLELTKKKGLRGYIGGGQDIAEKDVHHRQEAEAMYVSLAKSRKNWVKIDCVEEGTILPKDIIHEKILAALKSKKII</sequence>
<dbReference type="PANTHER" id="PTHR10344:SF4">
    <property type="entry name" value="UMP-CMP KINASE 2, MITOCHONDRIAL"/>
    <property type="match status" value="1"/>
</dbReference>
<dbReference type="Pfam" id="PF02223">
    <property type="entry name" value="Thymidylate_kin"/>
    <property type="match status" value="1"/>
</dbReference>
<evidence type="ECO:0000256" key="1">
    <source>
        <dbReference type="ARBA" id="ARBA00009776"/>
    </source>
</evidence>
<evidence type="ECO:0000256" key="2">
    <source>
        <dbReference type="ARBA" id="ARBA00022679"/>
    </source>
</evidence>
<keyword evidence="2 8" id="KW-0808">Transferase</keyword>
<dbReference type="PANTHER" id="PTHR10344">
    <property type="entry name" value="THYMIDYLATE KINASE"/>
    <property type="match status" value="1"/>
</dbReference>
<dbReference type="InterPro" id="IPR039430">
    <property type="entry name" value="Thymidylate_kin-like_dom"/>
</dbReference>
<gene>
    <name evidence="8" type="primary">tmk</name>
    <name evidence="10" type="ORF">A2363_01465</name>
</gene>
<evidence type="ECO:0000256" key="5">
    <source>
        <dbReference type="ARBA" id="ARBA00022777"/>
    </source>
</evidence>
<dbReference type="InterPro" id="IPR027417">
    <property type="entry name" value="P-loop_NTPase"/>
</dbReference>
<comment type="similarity">
    <text evidence="1 8">Belongs to the thymidylate kinase family.</text>
</comment>
<dbReference type="CDD" id="cd01672">
    <property type="entry name" value="TMPK"/>
    <property type="match status" value="1"/>
</dbReference>
<evidence type="ECO:0000259" key="9">
    <source>
        <dbReference type="Pfam" id="PF02223"/>
    </source>
</evidence>
<evidence type="ECO:0000256" key="8">
    <source>
        <dbReference type="HAMAP-Rule" id="MF_00165"/>
    </source>
</evidence>
<evidence type="ECO:0000313" key="10">
    <source>
        <dbReference type="EMBL" id="OGG35154.1"/>
    </source>
</evidence>